<evidence type="ECO:0000313" key="14">
    <source>
        <dbReference type="Proteomes" id="UP000248798"/>
    </source>
</evidence>
<keyword evidence="4" id="KW-0321">Glycogen metabolism</keyword>
<dbReference type="PROSITE" id="PS00102">
    <property type="entry name" value="PHOSPHORYLASE"/>
    <property type="match status" value="1"/>
</dbReference>
<reference evidence="13 14" key="1">
    <citation type="submission" date="2018-06" db="EMBL/GenBank/DDBJ databases">
        <title>Complete Genome Sequence of Desulfobacter hydrogenophilus (DSM3380).</title>
        <authorList>
            <person name="Marietou A."/>
            <person name="Schreiber L."/>
            <person name="Marshall I."/>
            <person name="Jorgensen B."/>
        </authorList>
    </citation>
    <scope>NUCLEOTIDE SEQUENCE [LARGE SCALE GENOMIC DNA]</scope>
    <source>
        <strain evidence="13 14">DSM 3380</strain>
    </source>
</reference>
<dbReference type="EMBL" id="QLNI01000015">
    <property type="protein sequence ID" value="RAM02339.1"/>
    <property type="molecule type" value="Genomic_DNA"/>
</dbReference>
<dbReference type="OrthoDB" id="7229284at2"/>
<evidence type="ECO:0000256" key="11">
    <source>
        <dbReference type="RuleBase" id="RU000587"/>
    </source>
</evidence>
<dbReference type="EC" id="2.4.1.1" evidence="11"/>
<reference evidence="12 15" key="2">
    <citation type="submission" date="2019-02" db="EMBL/GenBank/DDBJ databases">
        <title>Complete genome sequence of Desulfobacter hydrogenophilus AcRS1.</title>
        <authorList>
            <person name="Marietou A."/>
            <person name="Lund M.B."/>
            <person name="Marshall I.P.G."/>
            <person name="Schreiber L."/>
            <person name="Jorgensen B."/>
        </authorList>
    </citation>
    <scope>NUCLEOTIDE SEQUENCE [LARGE SCALE GENOMIC DNA]</scope>
    <source>
        <strain evidence="12 15">AcRS1</strain>
    </source>
</reference>
<dbReference type="Proteomes" id="UP000293902">
    <property type="component" value="Chromosome"/>
</dbReference>
<dbReference type="InterPro" id="IPR000811">
    <property type="entry name" value="Glyco_trans_35"/>
</dbReference>
<evidence type="ECO:0000256" key="1">
    <source>
        <dbReference type="ARBA" id="ARBA00001275"/>
    </source>
</evidence>
<keyword evidence="7 10" id="KW-0663">Pyridoxal phosphate</keyword>
<proteinExistence type="inferred from homology"/>
<accession>A0A328FDF5</accession>
<keyword evidence="6 11" id="KW-0808">Transferase</keyword>
<dbReference type="EMBL" id="CP036313">
    <property type="protein sequence ID" value="QBH13239.1"/>
    <property type="molecule type" value="Genomic_DNA"/>
</dbReference>
<evidence type="ECO:0000313" key="13">
    <source>
        <dbReference type="EMBL" id="RAM02339.1"/>
    </source>
</evidence>
<dbReference type="PANTHER" id="PTHR11468">
    <property type="entry name" value="GLYCOGEN PHOSPHORYLASE"/>
    <property type="match status" value="1"/>
</dbReference>
<dbReference type="FunFam" id="3.40.50.2000:FF:000149">
    <property type="entry name" value="Glycogen phosphorylase, muscle form"/>
    <property type="match status" value="1"/>
</dbReference>
<dbReference type="InterPro" id="IPR035090">
    <property type="entry name" value="Pyridoxal_P_attach_site"/>
</dbReference>
<evidence type="ECO:0000256" key="7">
    <source>
        <dbReference type="ARBA" id="ARBA00022898"/>
    </source>
</evidence>
<dbReference type="Gene3D" id="3.40.50.2000">
    <property type="entry name" value="Glycogen Phosphorylase B"/>
    <property type="match status" value="2"/>
</dbReference>
<dbReference type="GO" id="GO:0030170">
    <property type="term" value="F:pyridoxal phosphate binding"/>
    <property type="evidence" value="ECO:0007669"/>
    <property type="project" value="InterPro"/>
</dbReference>
<evidence type="ECO:0000256" key="6">
    <source>
        <dbReference type="ARBA" id="ARBA00022679"/>
    </source>
</evidence>
<comment type="function">
    <text evidence="9">Phosphorylase is an important allosteric enzyme in carbohydrate metabolism. Enzymes from different sources differ in their regulatory mechanisms and in their natural substrates. However, all known phosphorylases share catalytic and structural properties.</text>
</comment>
<dbReference type="SUPFAM" id="SSF53756">
    <property type="entry name" value="UDP-Glycosyltransferase/glycogen phosphorylase"/>
    <property type="match status" value="1"/>
</dbReference>
<keyword evidence="8 11" id="KW-0119">Carbohydrate metabolism</keyword>
<dbReference type="GO" id="GO:0005980">
    <property type="term" value="P:glycogen catabolic process"/>
    <property type="evidence" value="ECO:0007669"/>
    <property type="project" value="TreeGrafter"/>
</dbReference>
<feature type="modified residue" description="N6-(pyridoxal phosphate)lysine" evidence="10">
    <location>
        <position position="672"/>
    </location>
</feature>
<dbReference type="NCBIfam" id="TIGR02093">
    <property type="entry name" value="P_ylase"/>
    <property type="match status" value="1"/>
</dbReference>
<comment type="similarity">
    <text evidence="3 11">Belongs to the glycogen phosphorylase family.</text>
</comment>
<evidence type="ECO:0000256" key="4">
    <source>
        <dbReference type="ARBA" id="ARBA00022600"/>
    </source>
</evidence>
<comment type="function">
    <text evidence="11">Allosteric enzyme that catalyzes the rate-limiting step in glycogen catabolism, the phosphorolytic cleavage of glycogen to produce glucose-1-phosphate, and plays a central role in maintaining cellular and organismal glucose homeostasis.</text>
</comment>
<comment type="catalytic activity">
    <reaction evidence="1 11">
        <text>[(1-&gt;4)-alpha-D-glucosyl](n) + phosphate = [(1-&gt;4)-alpha-D-glucosyl](n-1) + alpha-D-glucose 1-phosphate</text>
        <dbReference type="Rhea" id="RHEA:41732"/>
        <dbReference type="Rhea" id="RHEA-COMP:9584"/>
        <dbReference type="Rhea" id="RHEA-COMP:9586"/>
        <dbReference type="ChEBI" id="CHEBI:15444"/>
        <dbReference type="ChEBI" id="CHEBI:43474"/>
        <dbReference type="ChEBI" id="CHEBI:58601"/>
        <dbReference type="EC" id="2.4.1.1"/>
    </reaction>
</comment>
<keyword evidence="15" id="KW-1185">Reference proteome</keyword>
<dbReference type="CDD" id="cd04300">
    <property type="entry name" value="GT35_Glycogen_Phosphorylase"/>
    <property type="match status" value="1"/>
</dbReference>
<keyword evidence="5 11" id="KW-0328">Glycosyltransferase</keyword>
<organism evidence="13 14">
    <name type="scientific">Desulfobacter hydrogenophilus</name>
    <dbReference type="NCBI Taxonomy" id="2291"/>
    <lineage>
        <taxon>Bacteria</taxon>
        <taxon>Pseudomonadati</taxon>
        <taxon>Thermodesulfobacteriota</taxon>
        <taxon>Desulfobacteria</taxon>
        <taxon>Desulfobacterales</taxon>
        <taxon>Desulfobacteraceae</taxon>
        <taxon>Desulfobacter</taxon>
    </lineage>
</organism>
<comment type="cofactor">
    <cofactor evidence="2 11">
        <name>pyridoxal 5'-phosphate</name>
        <dbReference type="ChEBI" id="CHEBI:597326"/>
    </cofactor>
</comment>
<evidence type="ECO:0000313" key="12">
    <source>
        <dbReference type="EMBL" id="QBH13239.1"/>
    </source>
</evidence>
<dbReference type="GO" id="GO:0005737">
    <property type="term" value="C:cytoplasm"/>
    <property type="evidence" value="ECO:0007669"/>
    <property type="project" value="TreeGrafter"/>
</dbReference>
<evidence type="ECO:0000256" key="8">
    <source>
        <dbReference type="ARBA" id="ARBA00023277"/>
    </source>
</evidence>
<dbReference type="InterPro" id="IPR011833">
    <property type="entry name" value="Glycg_phsphrylas"/>
</dbReference>
<evidence type="ECO:0000256" key="2">
    <source>
        <dbReference type="ARBA" id="ARBA00001933"/>
    </source>
</evidence>
<dbReference type="Pfam" id="PF00343">
    <property type="entry name" value="Phosphorylase"/>
    <property type="match status" value="1"/>
</dbReference>
<dbReference type="AlphaFoldDB" id="A0A328FDF5"/>
<evidence type="ECO:0000256" key="10">
    <source>
        <dbReference type="PIRSR" id="PIRSR000460-1"/>
    </source>
</evidence>
<dbReference type="RefSeq" id="WP_111955701.1">
    <property type="nucleotide sequence ID" value="NZ_CP036313.1"/>
</dbReference>
<dbReference type="GO" id="GO:0008184">
    <property type="term" value="F:glycogen phosphorylase activity"/>
    <property type="evidence" value="ECO:0007669"/>
    <property type="project" value="InterPro"/>
</dbReference>
<name>A0A328FDF5_9BACT</name>
<evidence type="ECO:0000256" key="9">
    <source>
        <dbReference type="ARBA" id="ARBA00025174"/>
    </source>
</evidence>
<protein>
    <recommendedName>
        <fullName evidence="11">Alpha-1,4 glucan phosphorylase</fullName>
        <ecNumber evidence="11">2.4.1.1</ecNumber>
    </recommendedName>
</protein>
<dbReference type="FunFam" id="3.40.50.2000:FF:000005">
    <property type="entry name" value="Alpha-1,4 glucan phosphorylase"/>
    <property type="match status" value="1"/>
</dbReference>
<dbReference type="Proteomes" id="UP000248798">
    <property type="component" value="Unassembled WGS sequence"/>
</dbReference>
<dbReference type="PIRSF" id="PIRSF000460">
    <property type="entry name" value="Pprylas_GlgP"/>
    <property type="match status" value="1"/>
</dbReference>
<evidence type="ECO:0000256" key="5">
    <source>
        <dbReference type="ARBA" id="ARBA00022676"/>
    </source>
</evidence>
<dbReference type="PANTHER" id="PTHR11468:SF3">
    <property type="entry name" value="GLYCOGEN PHOSPHORYLASE, LIVER FORM"/>
    <property type="match status" value="1"/>
</dbReference>
<evidence type="ECO:0000256" key="3">
    <source>
        <dbReference type="ARBA" id="ARBA00006047"/>
    </source>
</evidence>
<gene>
    <name evidence="13" type="ORF">DO021_08610</name>
    <name evidence="12" type="ORF">EYB58_10085</name>
</gene>
<evidence type="ECO:0000313" key="15">
    <source>
        <dbReference type="Proteomes" id="UP000293902"/>
    </source>
</evidence>
<sequence length="847" mass="97318">MTRTNTTDCSSHTNDSNNIKKLKRGFAYKLFYQQGVWPQNASLNDYYLAVSYTVRDRMQQMFLNSILSLQKKESKIVGYLSAEFLMGPHLHNNLINLGLYDQVSRAVEECGLDIKQIIDHEEEPGLGNGGLGRLAACYLDSLASLQIPAIGYGIRYEFGMFDQEIKNGWQKELGDRWLQPGNPWEFKKADLTVEVGARGHTEQYTDDHGNQRVRWVPGGMVKGIPYDTPVLGYRVNNVNLLRLWSAEAPKSFDFDDFNVGDYQGAVHEKIMAETITKVLYPNDEHFRGKELRLFQQYFFVSCSMQDMVRIHLFMFPNLDNFPDKFAVQLNDTHPAIAVPEFMRLLIDVHHYSWERAWDIVTHTFAYTNHTLLPEALEKWPVAMLGRVLPRHLEIIYEINSRFLDLVRIKYPGDVDVVRRMSIIDESGERYVRMAHLACIGGYAINGVAELHTRLLKNHTLTDFHRLWPDKLTNVTNGVTPRRWMVLSNPRLARLISSAIGDGWITNLYKLRELEPMVDDPVFCEKWQQVKFDNKQDICAMFSCAYGPMFNPYAMFDVQVKRIHEYKRQHLNLLHIVNLYQRLKNNPNLDVPPRIFIFGGKAAPGYTMAKLIIKLINSIAEVVNSDPDVNTRLQVLFIPNFNVQIGHMVYPMADLSEQISLAGKEASGTGNMKFSMNGALTIGTLDGANVEIREEVAPENFFLFGMDVNEVQELGTAGYDPQTIYNQNEGLKAAINLIATGHFSHGDRELFRPLIDSLLYHDPYMVLADYQSYVDCQQKVGEVFQDTRRWTKMAILNAARMGKFSSDRSIADYCRKIWKIKPFPVELKLQQLPENGFKFPQRDKIVRT</sequence>